<comment type="caution">
    <text evidence="2">The sequence shown here is derived from an EMBL/GenBank/DDBJ whole genome shotgun (WGS) entry which is preliminary data.</text>
</comment>
<dbReference type="Proteomes" id="UP000554482">
    <property type="component" value="Unassembled WGS sequence"/>
</dbReference>
<evidence type="ECO:0000259" key="1">
    <source>
        <dbReference type="Pfam" id="PF13966"/>
    </source>
</evidence>
<organism evidence="2 3">
    <name type="scientific">Thalictrum thalictroides</name>
    <name type="common">Rue-anemone</name>
    <name type="synonym">Anemone thalictroides</name>
    <dbReference type="NCBI Taxonomy" id="46969"/>
    <lineage>
        <taxon>Eukaryota</taxon>
        <taxon>Viridiplantae</taxon>
        <taxon>Streptophyta</taxon>
        <taxon>Embryophyta</taxon>
        <taxon>Tracheophyta</taxon>
        <taxon>Spermatophyta</taxon>
        <taxon>Magnoliopsida</taxon>
        <taxon>Ranunculales</taxon>
        <taxon>Ranunculaceae</taxon>
        <taxon>Thalictroideae</taxon>
        <taxon>Thalictrum</taxon>
    </lineage>
</organism>
<dbReference type="EMBL" id="JABWDY010000690">
    <property type="protein sequence ID" value="KAF5207967.1"/>
    <property type="molecule type" value="Genomic_DNA"/>
</dbReference>
<dbReference type="AlphaFoldDB" id="A0A7J6XFU7"/>
<reference evidence="2 3" key="1">
    <citation type="submission" date="2020-06" db="EMBL/GenBank/DDBJ databases">
        <title>Transcriptomic and genomic resources for Thalictrum thalictroides and T. hernandezii: Facilitating candidate gene discovery in an emerging model plant lineage.</title>
        <authorList>
            <person name="Arias T."/>
            <person name="Riano-Pachon D.M."/>
            <person name="Di Stilio V.S."/>
        </authorList>
    </citation>
    <scope>NUCLEOTIDE SEQUENCE [LARGE SCALE GENOMIC DNA]</scope>
    <source>
        <strain evidence="3">cv. WT478/WT964</strain>
        <tissue evidence="2">Leaves</tissue>
    </source>
</reference>
<evidence type="ECO:0000313" key="2">
    <source>
        <dbReference type="EMBL" id="KAF5207967.1"/>
    </source>
</evidence>
<name>A0A7J6XFU7_THATH</name>
<feature type="domain" description="Reverse transcriptase zinc-binding" evidence="1">
    <location>
        <begin position="109"/>
        <end position="199"/>
    </location>
</feature>
<proteinExistence type="predicted"/>
<gene>
    <name evidence="2" type="ORF">FRX31_002446</name>
</gene>
<dbReference type="OrthoDB" id="1436411at2759"/>
<protein>
    <recommendedName>
        <fullName evidence="1">Reverse transcriptase zinc-binding domain-containing protein</fullName>
    </recommendedName>
</protein>
<accession>A0A7J6XFU7</accession>
<dbReference type="PANTHER" id="PTHR36617">
    <property type="entry name" value="PROTEIN, PUTATIVE-RELATED"/>
    <property type="match status" value="1"/>
</dbReference>
<sequence length="317" mass="36497">MLPDFKEGVSFKIGNGARTSFWHDTWLGNASLASRFPLIFSLAANQTASVRDMCHLGDDSIPWHIETRRNLRDWELPVMLDLMDKLKNIQCNELEGDSWVWLKNKVGRFTVRSMYNSLLDKKFLIAGSRSIFPADVVWDNDLPTNIKLFFWTLLLDRTLTRQTLVRRGMQISPLCALCGVVQESSSHLFLHCSLVLQLWSKLLASEQETFLLLYSVDSMADWLSVWPVKSGNPLMVKVWSYLPYAVVWITWKFRNDKVFNEGMSDIHKMEQEVKGIIWYWCGNWLGRKQYHFRALIDDWGGVLAGSVVGNQTVVGIG</sequence>
<dbReference type="PANTHER" id="PTHR36617:SF16">
    <property type="entry name" value="OS04G0516500 PROTEIN"/>
    <property type="match status" value="1"/>
</dbReference>
<evidence type="ECO:0000313" key="3">
    <source>
        <dbReference type="Proteomes" id="UP000554482"/>
    </source>
</evidence>
<dbReference type="Pfam" id="PF13966">
    <property type="entry name" value="zf-RVT"/>
    <property type="match status" value="1"/>
</dbReference>
<keyword evidence="3" id="KW-1185">Reference proteome</keyword>
<dbReference type="InterPro" id="IPR026960">
    <property type="entry name" value="RVT-Znf"/>
</dbReference>